<evidence type="ECO:0000256" key="7">
    <source>
        <dbReference type="ARBA" id="ARBA00022958"/>
    </source>
</evidence>
<keyword evidence="3 11" id="KW-0633">Potassium transport</keyword>
<protein>
    <recommendedName>
        <fullName evidence="11">Potassium-transporting ATPase KdpC subunit</fullName>
    </recommendedName>
    <alternativeName>
        <fullName evidence="11">ATP phosphohydrolase [potassium-transporting] C chain</fullName>
    </alternativeName>
    <alternativeName>
        <fullName evidence="11">Potassium-binding and translocating subunit C</fullName>
    </alternativeName>
    <alternativeName>
        <fullName evidence="11">Potassium-translocating ATPase C chain</fullName>
    </alternativeName>
</protein>
<evidence type="ECO:0000256" key="8">
    <source>
        <dbReference type="ARBA" id="ARBA00022989"/>
    </source>
</evidence>
<dbReference type="PANTHER" id="PTHR30042:SF2">
    <property type="entry name" value="POTASSIUM-TRANSPORTING ATPASE KDPC SUBUNIT"/>
    <property type="match status" value="1"/>
</dbReference>
<feature type="transmembrane region" description="Helical" evidence="11">
    <location>
        <begin position="12"/>
        <end position="35"/>
    </location>
</feature>
<keyword evidence="8 11" id="KW-1133">Transmembrane helix</keyword>
<dbReference type="NCBIfam" id="TIGR00681">
    <property type="entry name" value="kdpC"/>
    <property type="match status" value="1"/>
</dbReference>
<comment type="subcellular location">
    <subcellularLocation>
        <location evidence="11">Cell membrane</location>
        <topology evidence="11">Single-pass membrane protein</topology>
    </subcellularLocation>
</comment>
<dbReference type="NCBIfam" id="NF001454">
    <property type="entry name" value="PRK00315.1"/>
    <property type="match status" value="1"/>
</dbReference>
<keyword evidence="2 11" id="KW-1003">Cell membrane</keyword>
<dbReference type="KEGG" id="mpad:KEF85_14395"/>
<dbReference type="Pfam" id="PF02669">
    <property type="entry name" value="KdpC"/>
    <property type="match status" value="1"/>
</dbReference>
<dbReference type="GO" id="GO:0005886">
    <property type="term" value="C:plasma membrane"/>
    <property type="evidence" value="ECO:0007669"/>
    <property type="project" value="UniProtKB-SubCell"/>
</dbReference>
<organism evidence="12 13">
    <name type="scientific">Methylomonas paludis</name>
    <dbReference type="NCBI Taxonomy" id="1173101"/>
    <lineage>
        <taxon>Bacteria</taxon>
        <taxon>Pseudomonadati</taxon>
        <taxon>Pseudomonadota</taxon>
        <taxon>Gammaproteobacteria</taxon>
        <taxon>Methylococcales</taxon>
        <taxon>Methylococcaceae</taxon>
        <taxon>Methylomonas</taxon>
    </lineage>
</organism>
<dbReference type="HAMAP" id="MF_00276">
    <property type="entry name" value="KdpC"/>
    <property type="match status" value="1"/>
</dbReference>
<reference evidence="12" key="1">
    <citation type="submission" date="2021-04" db="EMBL/GenBank/DDBJ databases">
        <title>Draft genome sequence data of methanotrophic Methylovulum sp. strain S1L and Methylomonas sp. strain S2AM isolated from boreal lake water columns.</title>
        <authorList>
            <person name="Rissanen A.J."/>
            <person name="Mangayil R."/>
            <person name="Svenning M.M."/>
            <person name="Khanongnuch R."/>
        </authorList>
    </citation>
    <scope>NUCLEOTIDE SEQUENCE</scope>
    <source>
        <strain evidence="12">S2AM</strain>
    </source>
</reference>
<proteinExistence type="inferred from homology"/>
<dbReference type="GO" id="GO:0008556">
    <property type="term" value="F:P-type potassium transmembrane transporter activity"/>
    <property type="evidence" value="ECO:0007669"/>
    <property type="project" value="InterPro"/>
</dbReference>
<comment type="similarity">
    <text evidence="11">Belongs to the KdpC family.</text>
</comment>
<gene>
    <name evidence="11 12" type="primary">kdpC</name>
    <name evidence="12" type="ORF">KEF85_14395</name>
</gene>
<dbReference type="GO" id="GO:0005524">
    <property type="term" value="F:ATP binding"/>
    <property type="evidence" value="ECO:0007669"/>
    <property type="project" value="UniProtKB-UniRule"/>
</dbReference>
<evidence type="ECO:0000256" key="2">
    <source>
        <dbReference type="ARBA" id="ARBA00022475"/>
    </source>
</evidence>
<dbReference type="EMBL" id="CP073754">
    <property type="protein sequence ID" value="QWF70504.1"/>
    <property type="molecule type" value="Genomic_DNA"/>
</dbReference>
<evidence type="ECO:0000256" key="6">
    <source>
        <dbReference type="ARBA" id="ARBA00022840"/>
    </source>
</evidence>
<comment type="subunit">
    <text evidence="11">The system is composed of three essential subunits: KdpA, KdpB and KdpC.</text>
</comment>
<evidence type="ECO:0000313" key="12">
    <source>
        <dbReference type="EMBL" id="QWF70504.1"/>
    </source>
</evidence>
<evidence type="ECO:0000313" key="13">
    <source>
        <dbReference type="Proteomes" id="UP000676649"/>
    </source>
</evidence>
<name>A0A975R9R1_9GAMM</name>
<keyword evidence="9 11" id="KW-0406">Ion transport</keyword>
<keyword evidence="10 11" id="KW-0472">Membrane</keyword>
<comment type="function">
    <text evidence="11">Part of the high-affinity ATP-driven potassium transport (or Kdp) system, which catalyzes the hydrolysis of ATP coupled with the electrogenic transport of potassium into the cytoplasm. This subunit acts as a catalytic chaperone that increases the ATP-binding affinity of the ATP-hydrolyzing subunit KdpB by the formation of a transient KdpB/KdpC/ATP ternary complex.</text>
</comment>
<dbReference type="PANTHER" id="PTHR30042">
    <property type="entry name" value="POTASSIUM-TRANSPORTING ATPASE C CHAIN"/>
    <property type="match status" value="1"/>
</dbReference>
<keyword evidence="4 11" id="KW-0812">Transmembrane</keyword>
<dbReference type="AlphaFoldDB" id="A0A975R9R1"/>
<accession>A0A975R9R1</accession>
<sequence length="196" mass="21175">MNNNLRPLCSTFIFFLILTGLGYPLLITGIAQLFFPVQANGSLIEKDGKLIGSRLIGQNFSSDYYFWGRLSATGSFPYNAGLSGGSNLGPLNPALVQEVSARVLALQSADPDKHKPIPADLATSSASGLDPEISLASAHYQINRVAKARHLSVLQVRELIQAHIRPVLFGFLGESRVNVLELNLALDELSNSNNNN</sequence>
<evidence type="ECO:0000256" key="11">
    <source>
        <dbReference type="HAMAP-Rule" id="MF_00276"/>
    </source>
</evidence>
<keyword evidence="5 11" id="KW-0547">Nucleotide-binding</keyword>
<keyword evidence="7 11" id="KW-0630">Potassium</keyword>
<dbReference type="PIRSF" id="PIRSF001296">
    <property type="entry name" value="K_ATPase_KdpC"/>
    <property type="match status" value="1"/>
</dbReference>
<keyword evidence="1 11" id="KW-0813">Transport</keyword>
<evidence type="ECO:0000256" key="4">
    <source>
        <dbReference type="ARBA" id="ARBA00022692"/>
    </source>
</evidence>
<dbReference type="RefSeq" id="WP_215581743.1">
    <property type="nucleotide sequence ID" value="NZ_CP073754.1"/>
</dbReference>
<evidence type="ECO:0000256" key="3">
    <source>
        <dbReference type="ARBA" id="ARBA00022538"/>
    </source>
</evidence>
<evidence type="ECO:0000256" key="9">
    <source>
        <dbReference type="ARBA" id="ARBA00023065"/>
    </source>
</evidence>
<dbReference type="Proteomes" id="UP000676649">
    <property type="component" value="Chromosome"/>
</dbReference>
<evidence type="ECO:0000256" key="1">
    <source>
        <dbReference type="ARBA" id="ARBA00022448"/>
    </source>
</evidence>
<keyword evidence="13" id="KW-1185">Reference proteome</keyword>
<evidence type="ECO:0000256" key="10">
    <source>
        <dbReference type="ARBA" id="ARBA00023136"/>
    </source>
</evidence>
<keyword evidence="6 11" id="KW-0067">ATP-binding</keyword>
<dbReference type="InterPro" id="IPR003820">
    <property type="entry name" value="KdpC"/>
</dbReference>
<evidence type="ECO:0000256" key="5">
    <source>
        <dbReference type="ARBA" id="ARBA00022741"/>
    </source>
</evidence>